<feature type="domain" description="DUF547" evidence="1">
    <location>
        <begin position="97"/>
        <end position="200"/>
    </location>
</feature>
<dbReference type="InterPro" id="IPR006869">
    <property type="entry name" value="DUF547"/>
</dbReference>
<dbReference type="Proteomes" id="UP000789595">
    <property type="component" value="Unassembled WGS sequence"/>
</dbReference>
<protein>
    <recommendedName>
        <fullName evidence="1">DUF547 domain-containing protein</fullName>
    </recommendedName>
</protein>
<dbReference type="OrthoDB" id="418495at2759"/>
<organism evidence="2 3">
    <name type="scientific">Pelagomonas calceolata</name>
    <dbReference type="NCBI Taxonomy" id="35677"/>
    <lineage>
        <taxon>Eukaryota</taxon>
        <taxon>Sar</taxon>
        <taxon>Stramenopiles</taxon>
        <taxon>Ochrophyta</taxon>
        <taxon>Pelagophyceae</taxon>
        <taxon>Pelagomonadales</taxon>
        <taxon>Pelagomonadaceae</taxon>
        <taxon>Pelagomonas</taxon>
    </lineage>
</organism>
<evidence type="ECO:0000313" key="3">
    <source>
        <dbReference type="Proteomes" id="UP000789595"/>
    </source>
</evidence>
<accession>A0A8J2SY85</accession>
<evidence type="ECO:0000259" key="1">
    <source>
        <dbReference type="Pfam" id="PF04784"/>
    </source>
</evidence>
<gene>
    <name evidence="2" type="ORF">PECAL_5P18530</name>
</gene>
<comment type="caution">
    <text evidence="2">The sequence shown here is derived from an EMBL/GenBank/DDBJ whole genome shotgun (WGS) entry which is preliminary data.</text>
</comment>
<proteinExistence type="predicted"/>
<reference evidence="2" key="1">
    <citation type="submission" date="2021-11" db="EMBL/GenBank/DDBJ databases">
        <authorList>
            <consortium name="Genoscope - CEA"/>
            <person name="William W."/>
        </authorList>
    </citation>
    <scope>NUCLEOTIDE SEQUENCE</scope>
</reference>
<dbReference type="Pfam" id="PF04784">
    <property type="entry name" value="DUF547"/>
    <property type="match status" value="1"/>
</dbReference>
<sequence length="294" mass="31806">MGNSCSSFKRAQVAGSITKRTLAADAKPITKDGQPEPPELAAIHDSWDALLANHLRPSGAPVDGVKFAAVSYLELAAEDGFAALVESIAKVSPNAVKSWPPNAQCAFYINAYNILCAEHVCRTIRNGGGLPASVKDCVPEGSKKKEIWDVPAGAVAGQTLSLNEIEHGVIRTRWDEPRVHACVNCASRSCPDLLGQAYRGDLCGNQRVSGDDRLDYQLTAQFKLWLRDETKGLTLDDARKPMLSRIFLWYAGDFETRGGSPAYAAQYAPAGAARDALATMAPSYFAYDWNLNTQ</sequence>
<evidence type="ECO:0000313" key="2">
    <source>
        <dbReference type="EMBL" id="CAH0377293.1"/>
    </source>
</evidence>
<dbReference type="AlphaFoldDB" id="A0A8J2SY85"/>
<keyword evidence="3" id="KW-1185">Reference proteome</keyword>
<dbReference type="EMBL" id="CAKKNE010000005">
    <property type="protein sequence ID" value="CAH0377293.1"/>
    <property type="molecule type" value="Genomic_DNA"/>
</dbReference>
<name>A0A8J2SY85_9STRA</name>